<feature type="domain" description="N-acetylmuramoyl-L-alanine amidase" evidence="6">
    <location>
        <begin position="63"/>
        <end position="204"/>
    </location>
</feature>
<keyword evidence="8" id="KW-1185">Reference proteome</keyword>
<reference evidence="8" key="2">
    <citation type="submission" date="2021-04" db="EMBL/GenBank/DDBJ databases">
        <title>Taxonomy of Flavobacteriaceae bacterium ZY171143.</title>
        <authorList>
            <person name="Li F."/>
        </authorList>
    </citation>
    <scope>NUCLEOTIDE SEQUENCE [LARGE SCALE GENOMIC DNA]</scope>
    <source>
        <strain evidence="8">ZY171143</strain>
    </source>
</reference>
<dbReference type="EC" id="3.5.1.28" evidence="3"/>
<comment type="similarity">
    <text evidence="2">Belongs to the N-acetylmuramoyl-L-alanine amidase 2 family.</text>
</comment>
<evidence type="ECO:0000256" key="4">
    <source>
        <dbReference type="ARBA" id="ARBA00022801"/>
    </source>
</evidence>
<comment type="catalytic activity">
    <reaction evidence="1">
        <text>Hydrolyzes the link between N-acetylmuramoyl residues and L-amino acid residues in certain cell-wall glycopeptides.</text>
        <dbReference type="EC" id="3.5.1.28"/>
    </reaction>
</comment>
<dbReference type="SUPFAM" id="SSF47090">
    <property type="entry name" value="PGBD-like"/>
    <property type="match status" value="1"/>
</dbReference>
<dbReference type="InterPro" id="IPR036505">
    <property type="entry name" value="Amidase/PGRP_sf"/>
</dbReference>
<proteinExistence type="inferred from homology"/>
<evidence type="ECO:0000256" key="2">
    <source>
        <dbReference type="ARBA" id="ARBA00007553"/>
    </source>
</evidence>
<dbReference type="Pfam" id="PF01510">
    <property type="entry name" value="Amidase_2"/>
    <property type="match status" value="1"/>
</dbReference>
<dbReference type="InterPro" id="IPR036366">
    <property type="entry name" value="PGBDSf"/>
</dbReference>
<dbReference type="CDD" id="cd06583">
    <property type="entry name" value="PGRP"/>
    <property type="match status" value="1"/>
</dbReference>
<accession>A0ABX7XBK8</accession>
<evidence type="ECO:0000256" key="1">
    <source>
        <dbReference type="ARBA" id="ARBA00001561"/>
    </source>
</evidence>
<dbReference type="SMART" id="SM00644">
    <property type="entry name" value="Ami_2"/>
    <property type="match status" value="1"/>
</dbReference>
<dbReference type="InterPro" id="IPR002502">
    <property type="entry name" value="Amidase_domain"/>
</dbReference>
<dbReference type="PANTHER" id="PTHR30417">
    <property type="entry name" value="N-ACETYLMURAMOYL-L-ALANINE AMIDASE AMID"/>
    <property type="match status" value="1"/>
</dbReference>
<dbReference type="Gene3D" id="1.10.101.10">
    <property type="entry name" value="PGBD-like superfamily/PGBD"/>
    <property type="match status" value="1"/>
</dbReference>
<evidence type="ECO:0000313" key="7">
    <source>
        <dbReference type="EMBL" id="QTV05177.1"/>
    </source>
</evidence>
<evidence type="ECO:0000313" key="8">
    <source>
        <dbReference type="Proteomes" id="UP000672011"/>
    </source>
</evidence>
<reference evidence="7 8" key="1">
    <citation type="journal article" date="2021" name="Int. J. Syst. Evol. Microbiol.">
        <title>Faecalibacter bovis sp. nov., isolated from cow faeces.</title>
        <authorList>
            <person name="Li F."/>
            <person name="Zhao W."/>
            <person name="Hong Q."/>
            <person name="Shao Q."/>
            <person name="Song J."/>
            <person name="Yang S."/>
        </authorList>
    </citation>
    <scope>NUCLEOTIDE SEQUENCE [LARGE SCALE GENOMIC DNA]</scope>
    <source>
        <strain evidence="7 8">ZY171143</strain>
    </source>
</reference>
<dbReference type="Proteomes" id="UP000672011">
    <property type="component" value="Chromosome"/>
</dbReference>
<protein>
    <recommendedName>
        <fullName evidence="3">N-acetylmuramoyl-L-alanine amidase</fullName>
        <ecNumber evidence="3">3.5.1.28</ecNumber>
    </recommendedName>
</protein>
<sequence length="305" mass="35130">MNVKGLVFLGILSIFSLSSCSSSKNIPQKVITKIIRDTIIVNSKTDQYEMTRAAKLEDYKINAINYPAVGQDERVRFLVLHYTALNNEKSMQVLTQQEVSSHYLINDLDDNDIHLLVDETKRAWHAGASKWKNLDNLNFTSIGIEIVNLGYTTNNGLMTHYPYPEYQFKKIGSLTKDIVNRYNISPVNVIAHSDIAPGRKHDPGPLFPWKRLYYEYGVGAWYDEADKQMFISTAPFIFDGEVVIKEFQKELKKYGYDITETGIWDDKTKKTTQAFQYHFNPTKYDGNLDVETWAIIKALNKKYNP</sequence>
<evidence type="ECO:0000259" key="6">
    <source>
        <dbReference type="SMART" id="SM00644"/>
    </source>
</evidence>
<gene>
    <name evidence="7" type="ORF">J9309_10335</name>
</gene>
<dbReference type="PROSITE" id="PS51257">
    <property type="entry name" value="PROKAR_LIPOPROTEIN"/>
    <property type="match status" value="1"/>
</dbReference>
<name>A0ABX7XBK8_9FLAO</name>
<evidence type="ECO:0000256" key="5">
    <source>
        <dbReference type="ARBA" id="ARBA00023316"/>
    </source>
</evidence>
<dbReference type="InterPro" id="IPR051206">
    <property type="entry name" value="NAMLAA_amidase_2"/>
</dbReference>
<dbReference type="InterPro" id="IPR036365">
    <property type="entry name" value="PGBD-like_sf"/>
</dbReference>
<dbReference type="PANTHER" id="PTHR30417:SF1">
    <property type="entry name" value="N-ACETYLMURAMOYL-L-ALANINE AMIDASE AMID"/>
    <property type="match status" value="1"/>
</dbReference>
<evidence type="ECO:0000256" key="3">
    <source>
        <dbReference type="ARBA" id="ARBA00011901"/>
    </source>
</evidence>
<keyword evidence="4" id="KW-0378">Hydrolase</keyword>
<dbReference type="Pfam" id="PF01471">
    <property type="entry name" value="PG_binding_1"/>
    <property type="match status" value="1"/>
</dbReference>
<organism evidence="7 8">
    <name type="scientific">Faecalibacter bovis</name>
    <dbReference type="NCBI Taxonomy" id="2898187"/>
    <lineage>
        <taxon>Bacteria</taxon>
        <taxon>Pseudomonadati</taxon>
        <taxon>Bacteroidota</taxon>
        <taxon>Flavobacteriia</taxon>
        <taxon>Flavobacteriales</taxon>
        <taxon>Weeksellaceae</taxon>
        <taxon>Faecalibacter</taxon>
    </lineage>
</organism>
<dbReference type="SUPFAM" id="SSF55846">
    <property type="entry name" value="N-acetylmuramoyl-L-alanine amidase-like"/>
    <property type="match status" value="1"/>
</dbReference>
<keyword evidence="5" id="KW-0961">Cell wall biogenesis/degradation</keyword>
<dbReference type="Gene3D" id="3.40.80.10">
    <property type="entry name" value="Peptidoglycan recognition protein-like"/>
    <property type="match status" value="1"/>
</dbReference>
<dbReference type="EMBL" id="CP072842">
    <property type="protein sequence ID" value="QTV05177.1"/>
    <property type="molecule type" value="Genomic_DNA"/>
</dbReference>
<dbReference type="RefSeq" id="WP_230475805.1">
    <property type="nucleotide sequence ID" value="NZ_CP072842.1"/>
</dbReference>
<dbReference type="InterPro" id="IPR002477">
    <property type="entry name" value="Peptidoglycan-bd-like"/>
</dbReference>